<keyword evidence="1" id="KW-1133">Transmembrane helix</keyword>
<keyword evidence="3" id="KW-1185">Reference proteome</keyword>
<proteinExistence type="predicted"/>
<protein>
    <submittedName>
        <fullName evidence="2">Uncharacterized protein</fullName>
    </submittedName>
</protein>
<gene>
    <name evidence="2" type="ORF">GCM10011514_16840</name>
</gene>
<accession>A0A916YN72</accession>
<comment type="caution">
    <text evidence="2">The sequence shown here is derived from an EMBL/GenBank/DDBJ whole genome shotgun (WGS) entry which is preliminary data.</text>
</comment>
<dbReference type="EMBL" id="BMKK01000003">
    <property type="protein sequence ID" value="GGD53354.1"/>
    <property type="molecule type" value="Genomic_DNA"/>
</dbReference>
<evidence type="ECO:0000313" key="3">
    <source>
        <dbReference type="Proteomes" id="UP000609064"/>
    </source>
</evidence>
<dbReference type="RefSeq" id="WP_188765621.1">
    <property type="nucleotide sequence ID" value="NZ_BMKK01000003.1"/>
</dbReference>
<reference evidence="2" key="2">
    <citation type="submission" date="2020-09" db="EMBL/GenBank/DDBJ databases">
        <authorList>
            <person name="Sun Q."/>
            <person name="Zhou Y."/>
        </authorList>
    </citation>
    <scope>NUCLEOTIDE SEQUENCE</scope>
    <source>
        <strain evidence="2">CGMCC 1.15958</strain>
    </source>
</reference>
<dbReference type="AlphaFoldDB" id="A0A916YN72"/>
<keyword evidence="1" id="KW-0812">Transmembrane</keyword>
<evidence type="ECO:0000256" key="1">
    <source>
        <dbReference type="SAM" id="Phobius"/>
    </source>
</evidence>
<dbReference type="Proteomes" id="UP000609064">
    <property type="component" value="Unassembled WGS sequence"/>
</dbReference>
<evidence type="ECO:0000313" key="2">
    <source>
        <dbReference type="EMBL" id="GGD53354.1"/>
    </source>
</evidence>
<feature type="transmembrane region" description="Helical" evidence="1">
    <location>
        <begin position="101"/>
        <end position="119"/>
    </location>
</feature>
<reference evidence="2" key="1">
    <citation type="journal article" date="2014" name="Int. J. Syst. Evol. Microbiol.">
        <title>Complete genome sequence of Corynebacterium casei LMG S-19264T (=DSM 44701T), isolated from a smear-ripened cheese.</title>
        <authorList>
            <consortium name="US DOE Joint Genome Institute (JGI-PGF)"/>
            <person name="Walter F."/>
            <person name="Albersmeier A."/>
            <person name="Kalinowski J."/>
            <person name="Ruckert C."/>
        </authorList>
    </citation>
    <scope>NUCLEOTIDE SEQUENCE</scope>
    <source>
        <strain evidence="2">CGMCC 1.15958</strain>
    </source>
</reference>
<organism evidence="2 3">
    <name type="scientific">Emticicia aquatilis</name>
    <dbReference type="NCBI Taxonomy" id="1537369"/>
    <lineage>
        <taxon>Bacteria</taxon>
        <taxon>Pseudomonadati</taxon>
        <taxon>Bacteroidota</taxon>
        <taxon>Cytophagia</taxon>
        <taxon>Cytophagales</taxon>
        <taxon>Leadbetterellaceae</taxon>
        <taxon>Emticicia</taxon>
    </lineage>
</organism>
<keyword evidence="1" id="KW-0472">Membrane</keyword>
<name>A0A916YN72_9BACT</name>
<sequence>MNEYWKYYSEDYQKVLESQMTTTKPPTTDPPKKTFWETGFGTGLSNLWGFVTNNPQQVVNLVAPKRAIVTNPTDPNYLQNGGFVGGNTQNPQPEQPQNNNSALLIIMGVVIVVILFLMFKKQ</sequence>